<dbReference type="Proteomes" id="UP000271098">
    <property type="component" value="Unassembled WGS sequence"/>
</dbReference>
<evidence type="ECO:0000313" key="6">
    <source>
        <dbReference type="EMBL" id="VDK32494.1"/>
    </source>
</evidence>
<gene>
    <name evidence="6" type="ORF">GPUH_LOCUS2148</name>
</gene>
<feature type="transmembrane region" description="Helical" evidence="5">
    <location>
        <begin position="29"/>
        <end position="50"/>
    </location>
</feature>
<protein>
    <submittedName>
        <fullName evidence="8">G_PROTEIN_RECEP_F1_2 domain-containing protein</fullName>
    </submittedName>
</protein>
<feature type="transmembrane region" description="Helical" evidence="5">
    <location>
        <begin position="62"/>
        <end position="82"/>
    </location>
</feature>
<dbReference type="Pfam" id="PF10292">
    <property type="entry name" value="7TM_GPCR_Srab"/>
    <property type="match status" value="1"/>
</dbReference>
<evidence type="ECO:0000256" key="2">
    <source>
        <dbReference type="ARBA" id="ARBA00022692"/>
    </source>
</evidence>
<dbReference type="WBParaSite" id="GPUH_0000215301-mRNA-1">
    <property type="protein sequence ID" value="GPUH_0000215301-mRNA-1"/>
    <property type="gene ID" value="GPUH_0000215301"/>
</dbReference>
<keyword evidence="2 5" id="KW-0812">Transmembrane</keyword>
<reference evidence="8" key="1">
    <citation type="submission" date="2016-06" db="UniProtKB">
        <authorList>
            <consortium name="WormBaseParasite"/>
        </authorList>
    </citation>
    <scope>IDENTIFICATION</scope>
</reference>
<name>A0A183D0A7_9BILA</name>
<evidence type="ECO:0000256" key="5">
    <source>
        <dbReference type="SAM" id="Phobius"/>
    </source>
</evidence>
<evidence type="ECO:0000313" key="8">
    <source>
        <dbReference type="WBParaSite" id="GPUH_0000215301-mRNA-1"/>
    </source>
</evidence>
<organism evidence="8">
    <name type="scientific">Gongylonema pulchrum</name>
    <dbReference type="NCBI Taxonomy" id="637853"/>
    <lineage>
        <taxon>Eukaryota</taxon>
        <taxon>Metazoa</taxon>
        <taxon>Ecdysozoa</taxon>
        <taxon>Nematoda</taxon>
        <taxon>Chromadorea</taxon>
        <taxon>Rhabditida</taxon>
        <taxon>Spirurina</taxon>
        <taxon>Spiruromorpha</taxon>
        <taxon>Spiruroidea</taxon>
        <taxon>Gongylonematidae</taxon>
        <taxon>Gongylonema</taxon>
    </lineage>
</organism>
<accession>A0A183D0A7</accession>
<keyword evidence="3 5" id="KW-1133">Transmembrane helix</keyword>
<dbReference type="AlphaFoldDB" id="A0A183D0A7"/>
<keyword evidence="4 5" id="KW-0472">Membrane</keyword>
<evidence type="ECO:0000256" key="4">
    <source>
        <dbReference type="ARBA" id="ARBA00023136"/>
    </source>
</evidence>
<keyword evidence="7" id="KW-1185">Reference proteome</keyword>
<dbReference type="OrthoDB" id="5851392at2759"/>
<evidence type="ECO:0000313" key="7">
    <source>
        <dbReference type="Proteomes" id="UP000271098"/>
    </source>
</evidence>
<evidence type="ECO:0000256" key="1">
    <source>
        <dbReference type="ARBA" id="ARBA00004141"/>
    </source>
</evidence>
<dbReference type="EMBL" id="UYRT01003044">
    <property type="protein sequence ID" value="VDK32494.1"/>
    <property type="molecule type" value="Genomic_DNA"/>
</dbReference>
<dbReference type="InterPro" id="IPR019408">
    <property type="entry name" value="7TM_GPCR_serpentine_rcpt_Srab"/>
</dbReference>
<evidence type="ECO:0000256" key="3">
    <source>
        <dbReference type="ARBA" id="ARBA00022989"/>
    </source>
</evidence>
<proteinExistence type="predicted"/>
<dbReference type="GO" id="GO:0016020">
    <property type="term" value="C:membrane"/>
    <property type="evidence" value="ECO:0007669"/>
    <property type="project" value="UniProtKB-SubCell"/>
</dbReference>
<reference evidence="6 7" key="2">
    <citation type="submission" date="2018-11" db="EMBL/GenBank/DDBJ databases">
        <authorList>
            <consortium name="Pathogen Informatics"/>
        </authorList>
    </citation>
    <scope>NUCLEOTIDE SEQUENCE [LARGE SCALE GENOMIC DNA]</scope>
</reference>
<sequence length="85" mass="9525">MDHYSSEDILCKAVEAIYVKSSLVRIMNIFELVIALIGAAIAIFSAATIFRIRSLHFNARMLLVVYCIGFAITNCGTLIKSYQFM</sequence>
<comment type="subcellular location">
    <subcellularLocation>
        <location evidence="1">Membrane</location>
        <topology evidence="1">Multi-pass membrane protein</topology>
    </subcellularLocation>
</comment>